<reference evidence="7 8" key="1">
    <citation type="submission" date="2020-06" db="EMBL/GenBank/DDBJ databases">
        <title>Complete Genome Sequence of Clostridium muelleri sp. nov. P21T, an Acid-Alcohol Producing Acetogen Isolated from Old Hay.</title>
        <authorList>
            <person name="Duncan K.E."/>
            <person name="Tanner R.S."/>
        </authorList>
    </citation>
    <scope>NUCLEOTIDE SEQUENCE [LARGE SCALE GENOMIC DNA]</scope>
    <source>
        <strain evidence="7 8">P21</strain>
    </source>
</reference>
<evidence type="ECO:0000256" key="4">
    <source>
        <dbReference type="ARBA" id="ARBA00025742"/>
    </source>
</evidence>
<evidence type="ECO:0000313" key="7">
    <source>
        <dbReference type="EMBL" id="NMM62212.1"/>
    </source>
</evidence>
<dbReference type="EMBL" id="JABBNI010000011">
    <property type="protein sequence ID" value="NMM62212.1"/>
    <property type="molecule type" value="Genomic_DNA"/>
</dbReference>
<dbReference type="SUPFAM" id="SSF56300">
    <property type="entry name" value="Metallo-dependent phosphatases"/>
    <property type="match status" value="1"/>
</dbReference>
<evidence type="ECO:0000313" key="8">
    <source>
        <dbReference type="Proteomes" id="UP000537131"/>
    </source>
</evidence>
<dbReference type="RefSeq" id="WP_169296820.1">
    <property type="nucleotide sequence ID" value="NZ_JABBNI010000011.1"/>
</dbReference>
<proteinExistence type="inferred from homology"/>
<protein>
    <recommendedName>
        <fullName evidence="9">Metallophosphoesterase</fullName>
    </recommendedName>
</protein>
<gene>
    <name evidence="7" type="ORF">HBE96_05835</name>
</gene>
<feature type="domain" description="Calcineurin-like phosphoesterase" evidence="5">
    <location>
        <begin position="5"/>
        <end position="252"/>
    </location>
</feature>
<organism evidence="7 8">
    <name type="scientific">Clostridium muellerianum</name>
    <dbReference type="NCBI Taxonomy" id="2716538"/>
    <lineage>
        <taxon>Bacteria</taxon>
        <taxon>Bacillati</taxon>
        <taxon>Bacillota</taxon>
        <taxon>Clostridia</taxon>
        <taxon>Eubacteriales</taxon>
        <taxon>Clostridiaceae</taxon>
        <taxon>Clostridium</taxon>
    </lineage>
</organism>
<keyword evidence="8" id="KW-1185">Reference proteome</keyword>
<evidence type="ECO:0000256" key="2">
    <source>
        <dbReference type="ARBA" id="ARBA00022801"/>
    </source>
</evidence>
<name>A0A7Y0EEZ6_9CLOT</name>
<dbReference type="PANTHER" id="PTHR42988">
    <property type="entry name" value="PHOSPHOHYDROLASE"/>
    <property type="match status" value="1"/>
</dbReference>
<dbReference type="InterPro" id="IPR004843">
    <property type="entry name" value="Calcineurin-like_PHP"/>
</dbReference>
<evidence type="ECO:0008006" key="9">
    <source>
        <dbReference type="Google" id="ProtNLM"/>
    </source>
</evidence>
<dbReference type="AlphaFoldDB" id="A0A7Y0EEZ6"/>
<dbReference type="Gene3D" id="3.60.21.10">
    <property type="match status" value="1"/>
</dbReference>
<keyword evidence="3" id="KW-0408">Iron</keyword>
<keyword evidence="2" id="KW-0378">Hydrolase</keyword>
<sequence>MGKISFIHLSDIHFVKTSGNSADIDSDLRDVLLTDIRINATENLKRIDGVLVGGDIAFSGSREEYIKARKFLEEITNLFNISKSSVYCVPGNHDVDQNIPRKSSIVYEAQCRLDGIKSLDETDRAFESYINDVCYNDLLFKTTQEYNNFASMFGCNTHSGMINWTHTFNLDYNMKLKIQGINSCFLSNADDHKYPKDNRLMYIGQAQIPNREQDTVMMSLCHHPPECWKFLLDIQTKMNRRVDIQLYGHKHTQSVLLTKDNVIIKSGAAQPVRGDDWNPRYNWITIECVMSNNKKIIKILIYPRTLAEHRDGFIPDVDLCAGKNFIEHILNIDEKREKDLSDIFLKKEQNNEDINLEWKEKNSNESEVQINERELAYKFFDLSYIRQTEILIELDLLEEDDRARRYSDIITKIINKAKLGNKMYELWNKIND</sequence>
<evidence type="ECO:0000256" key="3">
    <source>
        <dbReference type="ARBA" id="ARBA00023004"/>
    </source>
</evidence>
<comment type="caution">
    <text evidence="7">The sequence shown here is derived from an EMBL/GenBank/DDBJ whole genome shotgun (WGS) entry which is preliminary data.</text>
</comment>
<dbReference type="Pfam" id="PF00149">
    <property type="entry name" value="Metallophos"/>
    <property type="match status" value="1"/>
</dbReference>
<dbReference type="GO" id="GO:0046872">
    <property type="term" value="F:metal ion binding"/>
    <property type="evidence" value="ECO:0007669"/>
    <property type="project" value="UniProtKB-KW"/>
</dbReference>
<accession>A0A7Y0EEZ6</accession>
<dbReference type="PANTHER" id="PTHR42988:SF2">
    <property type="entry name" value="CYCLIC NUCLEOTIDE PHOSPHODIESTERASE CBUA0032-RELATED"/>
    <property type="match status" value="1"/>
</dbReference>
<dbReference type="InterPro" id="IPR029052">
    <property type="entry name" value="Metallo-depent_PP-like"/>
</dbReference>
<comment type="similarity">
    <text evidence="4">Belongs to the cyclic nucleotide phosphodiesterase class-III family.</text>
</comment>
<evidence type="ECO:0000259" key="5">
    <source>
        <dbReference type="Pfam" id="PF00149"/>
    </source>
</evidence>
<evidence type="ECO:0000259" key="6">
    <source>
        <dbReference type="Pfam" id="PF19976"/>
    </source>
</evidence>
<dbReference type="GO" id="GO:0016787">
    <property type="term" value="F:hydrolase activity"/>
    <property type="evidence" value="ECO:0007669"/>
    <property type="project" value="UniProtKB-KW"/>
</dbReference>
<dbReference type="Pfam" id="PF19976">
    <property type="entry name" value="GAAD"/>
    <property type="match status" value="1"/>
</dbReference>
<dbReference type="Proteomes" id="UP000537131">
    <property type="component" value="Unassembled WGS sequence"/>
</dbReference>
<feature type="domain" description="GTPase-associated adaptor" evidence="6">
    <location>
        <begin position="373"/>
        <end position="432"/>
    </location>
</feature>
<dbReference type="InterPro" id="IPR045533">
    <property type="entry name" value="GAAD"/>
</dbReference>
<keyword evidence="1" id="KW-0479">Metal-binding</keyword>
<evidence type="ECO:0000256" key="1">
    <source>
        <dbReference type="ARBA" id="ARBA00022723"/>
    </source>
</evidence>
<dbReference type="InterPro" id="IPR050884">
    <property type="entry name" value="CNP_phosphodiesterase-III"/>
</dbReference>